<name>A0ABT4GG25_9BACL</name>
<dbReference type="RefSeq" id="WP_268616588.1">
    <property type="nucleotide sequence ID" value="NZ_JAMDMX010000061.1"/>
</dbReference>
<reference evidence="1 2" key="1">
    <citation type="submission" date="2022-05" db="EMBL/GenBank/DDBJ databases">
        <title>Genome Sequencing of Bee-Associated Microbes.</title>
        <authorList>
            <person name="Dunlap C."/>
        </authorList>
    </citation>
    <scope>NUCLEOTIDE SEQUENCE [LARGE SCALE GENOMIC DNA]</scope>
    <source>
        <strain evidence="1 2">NRRL B-14421</strain>
    </source>
</reference>
<proteinExistence type="predicted"/>
<protein>
    <submittedName>
        <fullName evidence="1">Uncharacterized protein</fullName>
    </submittedName>
</protein>
<evidence type="ECO:0000313" key="2">
    <source>
        <dbReference type="Proteomes" id="UP001527099"/>
    </source>
</evidence>
<dbReference type="EMBL" id="JAMDMX010000061">
    <property type="protein sequence ID" value="MCY9695132.1"/>
    <property type="molecule type" value="Genomic_DNA"/>
</dbReference>
<evidence type="ECO:0000313" key="1">
    <source>
        <dbReference type="EMBL" id="MCY9695132.1"/>
    </source>
</evidence>
<sequence>MNFGFLGNHKGSQFSELHREVTLSVEAVLKGEITQKEIILKRDRRKDLLHPGEVSYDFPKGGTKVMLFLRNYTNGLSLTGDFIGVRVHD</sequence>
<gene>
    <name evidence="1" type="ORF">M5X19_19825</name>
</gene>
<keyword evidence="2" id="KW-1185">Reference proteome</keyword>
<dbReference type="Proteomes" id="UP001527099">
    <property type="component" value="Unassembled WGS sequence"/>
</dbReference>
<organism evidence="1 2">
    <name type="scientific">Paenibacillus alginolyticus</name>
    <dbReference type="NCBI Taxonomy" id="59839"/>
    <lineage>
        <taxon>Bacteria</taxon>
        <taxon>Bacillati</taxon>
        <taxon>Bacillota</taxon>
        <taxon>Bacilli</taxon>
        <taxon>Bacillales</taxon>
        <taxon>Paenibacillaceae</taxon>
        <taxon>Paenibacillus</taxon>
    </lineage>
</organism>
<comment type="caution">
    <text evidence="1">The sequence shown here is derived from an EMBL/GenBank/DDBJ whole genome shotgun (WGS) entry which is preliminary data.</text>
</comment>
<accession>A0ABT4GG25</accession>